<evidence type="ECO:0000313" key="1">
    <source>
        <dbReference type="EMBL" id="RVU22415.1"/>
    </source>
</evidence>
<reference evidence="1 2" key="1">
    <citation type="submission" date="2019-01" db="EMBL/GenBank/DDBJ databases">
        <title>Genome sequences of Streptomyces and Rhizobium isolates collected from root and soil.</title>
        <authorList>
            <person name="Chhettri S."/>
            <person name="Sevigny J.L."/>
            <person name="Sen A."/>
            <person name="Ennis N."/>
            <person name="Tisa L."/>
        </authorList>
    </citation>
    <scope>NUCLEOTIDE SEQUENCE [LARGE SCALE GENOMIC DNA]</scope>
    <source>
        <strain evidence="1 2">San01</strain>
    </source>
</reference>
<dbReference type="Pfam" id="PF14602">
    <property type="entry name" value="Hexapep_2"/>
    <property type="match status" value="2"/>
</dbReference>
<dbReference type="Gene3D" id="2.160.10.10">
    <property type="entry name" value="Hexapeptide repeat proteins"/>
    <property type="match status" value="1"/>
</dbReference>
<sequence length="205" mass="21505">MARTRSRPRIHPGAEVDARASVGDGTSVWGMAHIREGATVGRDCTIGRGVYIGPGASVADGCKVQNYAAIYEPARLEEGAFVGPAVIFTNDFYPRAVSPEGVPKRAGDWTPVGVTVRRGASIGARSVCVAPVTIGRWALVAAGSVVTRDVPDFALVAGAPARRLKWVGRAGVPLEPAGEYRFVCPQTGEHYTERDGTLSMSEGAA</sequence>
<dbReference type="SUPFAM" id="SSF51161">
    <property type="entry name" value="Trimeric LpxA-like enzymes"/>
    <property type="match status" value="1"/>
</dbReference>
<dbReference type="CDD" id="cd03358">
    <property type="entry name" value="LbH_WxcM_N_like"/>
    <property type="match status" value="1"/>
</dbReference>
<dbReference type="InterPro" id="IPR011004">
    <property type="entry name" value="Trimer_LpxA-like_sf"/>
</dbReference>
<dbReference type="InterPro" id="IPR001451">
    <property type="entry name" value="Hexapep"/>
</dbReference>
<dbReference type="PANTHER" id="PTHR43300:SF4">
    <property type="entry name" value="ACYL-[ACYL-CARRIER-PROTEIN]--UDP-N-ACETYLGLUCOSAMINE O-ACYLTRANSFERASE"/>
    <property type="match status" value="1"/>
</dbReference>
<dbReference type="RefSeq" id="WP_127830285.1">
    <property type="nucleotide sequence ID" value="NZ_RZYA01000011.1"/>
</dbReference>
<keyword evidence="1" id="KW-0808">Transferase</keyword>
<dbReference type="OrthoDB" id="2643438at2"/>
<dbReference type="AlphaFoldDB" id="A0A3S2VG79"/>
<organism evidence="1 2">
    <name type="scientific">Streptomyces antnestii</name>
    <dbReference type="NCBI Taxonomy" id="2494256"/>
    <lineage>
        <taxon>Bacteria</taxon>
        <taxon>Bacillati</taxon>
        <taxon>Actinomycetota</taxon>
        <taxon>Actinomycetes</taxon>
        <taxon>Kitasatosporales</taxon>
        <taxon>Streptomycetaceae</taxon>
        <taxon>Streptomyces</taxon>
    </lineage>
</organism>
<keyword evidence="2" id="KW-1185">Reference proteome</keyword>
<gene>
    <name evidence="1" type="ORF">EOT10_23605</name>
</gene>
<name>A0A3S2VG79_9ACTN</name>
<dbReference type="EMBL" id="RZYA01000011">
    <property type="protein sequence ID" value="RVU22415.1"/>
    <property type="molecule type" value="Genomic_DNA"/>
</dbReference>
<protein>
    <submittedName>
        <fullName evidence="1">N-acetyltransferase</fullName>
    </submittedName>
</protein>
<dbReference type="Proteomes" id="UP000283128">
    <property type="component" value="Unassembled WGS sequence"/>
</dbReference>
<dbReference type="InterPro" id="IPR050179">
    <property type="entry name" value="Trans_hexapeptide_repeat"/>
</dbReference>
<comment type="caution">
    <text evidence="1">The sequence shown here is derived from an EMBL/GenBank/DDBJ whole genome shotgun (WGS) entry which is preliminary data.</text>
</comment>
<evidence type="ECO:0000313" key="2">
    <source>
        <dbReference type="Proteomes" id="UP000283128"/>
    </source>
</evidence>
<dbReference type="PANTHER" id="PTHR43300">
    <property type="entry name" value="ACETYLTRANSFERASE"/>
    <property type="match status" value="1"/>
</dbReference>
<proteinExistence type="predicted"/>
<dbReference type="GO" id="GO:0016740">
    <property type="term" value="F:transferase activity"/>
    <property type="evidence" value="ECO:0007669"/>
    <property type="project" value="UniProtKB-KW"/>
</dbReference>
<accession>A0A3S2VG79</accession>